<evidence type="ECO:0000256" key="7">
    <source>
        <dbReference type="ARBA" id="ARBA00023204"/>
    </source>
</evidence>
<feature type="domain" description="Methylguanine DNA methyltransferase ribonuclease-like" evidence="10">
    <location>
        <begin position="6"/>
        <end position="84"/>
    </location>
</feature>
<dbReference type="Pfam" id="PF01035">
    <property type="entry name" value="DNA_binding_1"/>
    <property type="match status" value="1"/>
</dbReference>
<dbReference type="AlphaFoldDB" id="A0AB37GNZ0"/>
<dbReference type="InterPro" id="IPR036631">
    <property type="entry name" value="MGMT_N_sf"/>
</dbReference>
<gene>
    <name evidence="11" type="ORF">I6G80_11505</name>
</gene>
<dbReference type="InterPro" id="IPR036217">
    <property type="entry name" value="MethylDNA_cys_MeTrfase_DNAb"/>
</dbReference>
<comment type="catalytic activity">
    <reaction evidence="1">
        <text>a 4-O-methyl-thymidine in DNA + L-cysteinyl-[protein] = a thymidine in DNA + S-methyl-L-cysteinyl-[protein]</text>
        <dbReference type="Rhea" id="RHEA:53428"/>
        <dbReference type="Rhea" id="RHEA-COMP:10131"/>
        <dbReference type="Rhea" id="RHEA-COMP:10132"/>
        <dbReference type="Rhea" id="RHEA-COMP:13555"/>
        <dbReference type="Rhea" id="RHEA-COMP:13556"/>
        <dbReference type="ChEBI" id="CHEBI:29950"/>
        <dbReference type="ChEBI" id="CHEBI:82612"/>
        <dbReference type="ChEBI" id="CHEBI:137386"/>
        <dbReference type="ChEBI" id="CHEBI:137387"/>
        <dbReference type="EC" id="2.1.1.63"/>
    </reaction>
</comment>
<feature type="domain" description="Methylated-DNA-[protein]-cysteine S-methyltransferase DNA binding" evidence="9">
    <location>
        <begin position="88"/>
        <end position="167"/>
    </location>
</feature>
<reference evidence="11 12" key="1">
    <citation type="submission" date="2020-12" db="EMBL/GenBank/DDBJ databases">
        <title>FDA dAtabase for Regulatory Grade micrObial Sequences (FDA-ARGOS): Supporting development and validation of Infectious Disease Dx tests.</title>
        <authorList>
            <person name="Nelson B."/>
            <person name="Plummer A."/>
            <person name="Tallon L."/>
            <person name="Sadzewicz L."/>
            <person name="Zhao X."/>
            <person name="Boylan J."/>
            <person name="Ott S."/>
            <person name="Bowen H."/>
            <person name="Vavikolanu K."/>
            <person name="Mehta A."/>
            <person name="Aluvathingal J."/>
            <person name="Nadendla S."/>
            <person name="Myers T."/>
            <person name="Yan Y."/>
            <person name="Sichtig H."/>
        </authorList>
    </citation>
    <scope>NUCLEOTIDE SEQUENCE [LARGE SCALE GENOMIC DNA]</scope>
    <source>
        <strain evidence="11 12">FDAARGOS_923</strain>
    </source>
</reference>
<accession>A0AB37GNZ0</accession>
<dbReference type="CDD" id="cd06445">
    <property type="entry name" value="ATase"/>
    <property type="match status" value="1"/>
</dbReference>
<dbReference type="SUPFAM" id="SSF53155">
    <property type="entry name" value="Methylated DNA-protein cysteine methyltransferase domain"/>
    <property type="match status" value="1"/>
</dbReference>
<dbReference type="Proteomes" id="UP000595038">
    <property type="component" value="Chromosome"/>
</dbReference>
<dbReference type="FunFam" id="1.10.10.10:FF:000214">
    <property type="entry name" value="Methylated-DNA--protein-cysteine methyltransferase"/>
    <property type="match status" value="1"/>
</dbReference>
<comment type="catalytic activity">
    <reaction evidence="8">
        <text>a 6-O-methyl-2'-deoxyguanosine in DNA + L-cysteinyl-[protein] = S-methyl-L-cysteinyl-[protein] + a 2'-deoxyguanosine in DNA</text>
        <dbReference type="Rhea" id="RHEA:24000"/>
        <dbReference type="Rhea" id="RHEA-COMP:10131"/>
        <dbReference type="Rhea" id="RHEA-COMP:10132"/>
        <dbReference type="Rhea" id="RHEA-COMP:11367"/>
        <dbReference type="Rhea" id="RHEA-COMP:11368"/>
        <dbReference type="ChEBI" id="CHEBI:29950"/>
        <dbReference type="ChEBI" id="CHEBI:82612"/>
        <dbReference type="ChEBI" id="CHEBI:85445"/>
        <dbReference type="ChEBI" id="CHEBI:85448"/>
        <dbReference type="EC" id="2.1.1.63"/>
    </reaction>
</comment>
<dbReference type="PANTHER" id="PTHR10815">
    <property type="entry name" value="METHYLATED-DNA--PROTEIN-CYSTEINE METHYLTRANSFERASE"/>
    <property type="match status" value="1"/>
</dbReference>
<organism evidence="11 12">
    <name type="scientific">Bacillus licheniformis</name>
    <dbReference type="NCBI Taxonomy" id="1402"/>
    <lineage>
        <taxon>Bacteria</taxon>
        <taxon>Bacillati</taxon>
        <taxon>Bacillota</taxon>
        <taxon>Bacilli</taxon>
        <taxon>Bacillales</taxon>
        <taxon>Bacillaceae</taxon>
        <taxon>Bacillus</taxon>
    </lineage>
</organism>
<evidence type="ECO:0000256" key="1">
    <source>
        <dbReference type="ARBA" id="ARBA00001286"/>
    </source>
</evidence>
<dbReference type="PROSITE" id="PS00374">
    <property type="entry name" value="MGMT"/>
    <property type="match status" value="1"/>
</dbReference>
<dbReference type="GO" id="GO:0006281">
    <property type="term" value="P:DNA repair"/>
    <property type="evidence" value="ECO:0007669"/>
    <property type="project" value="UniProtKB-KW"/>
</dbReference>
<dbReference type="Pfam" id="PF02870">
    <property type="entry name" value="Methyltransf_1N"/>
    <property type="match status" value="1"/>
</dbReference>
<dbReference type="PANTHER" id="PTHR10815:SF12">
    <property type="entry name" value="METHYLATED-DNA--PROTEIN-CYSTEINE METHYLTRANSFERASE, INDUCIBLE"/>
    <property type="match status" value="1"/>
</dbReference>
<evidence type="ECO:0000256" key="8">
    <source>
        <dbReference type="ARBA" id="ARBA00049348"/>
    </source>
</evidence>
<evidence type="ECO:0000256" key="4">
    <source>
        <dbReference type="ARBA" id="ARBA00022603"/>
    </source>
</evidence>
<evidence type="ECO:0000256" key="2">
    <source>
        <dbReference type="ARBA" id="ARBA00008711"/>
    </source>
</evidence>
<dbReference type="GO" id="GO:0032259">
    <property type="term" value="P:methylation"/>
    <property type="evidence" value="ECO:0007669"/>
    <property type="project" value="UniProtKB-KW"/>
</dbReference>
<name>A0AB37GNZ0_BACLI</name>
<dbReference type="Gene3D" id="3.30.160.70">
    <property type="entry name" value="Methylated DNA-protein cysteine methyltransferase domain"/>
    <property type="match status" value="1"/>
</dbReference>
<dbReference type="SUPFAM" id="SSF46767">
    <property type="entry name" value="Methylated DNA-protein cysteine methyltransferase, C-terminal domain"/>
    <property type="match status" value="1"/>
</dbReference>
<dbReference type="InterPro" id="IPR036388">
    <property type="entry name" value="WH-like_DNA-bd_sf"/>
</dbReference>
<evidence type="ECO:0000313" key="12">
    <source>
        <dbReference type="Proteomes" id="UP000595038"/>
    </source>
</evidence>
<dbReference type="EC" id="2.1.1.63" evidence="3"/>
<evidence type="ECO:0000256" key="3">
    <source>
        <dbReference type="ARBA" id="ARBA00011918"/>
    </source>
</evidence>
<evidence type="ECO:0000256" key="5">
    <source>
        <dbReference type="ARBA" id="ARBA00022679"/>
    </source>
</evidence>
<evidence type="ECO:0000256" key="6">
    <source>
        <dbReference type="ARBA" id="ARBA00022763"/>
    </source>
</evidence>
<keyword evidence="4" id="KW-0489">Methyltransferase</keyword>
<dbReference type="InterPro" id="IPR001497">
    <property type="entry name" value="MethylDNA_cys_MeTrfase_AS"/>
</dbReference>
<comment type="similarity">
    <text evidence="2">Belongs to the MGMT family.</text>
</comment>
<proteinExistence type="inferred from homology"/>
<dbReference type="InterPro" id="IPR008332">
    <property type="entry name" value="MethylG_MeTrfase_N"/>
</dbReference>
<sequence>MDDQIVYWRTLICRGWQIHIGATARGLCFTGGWNQGFEDLAAWAEKRFTQPVFIRDDKGLAEYAEQLQAYLNGKRTHFNFPVDLAGTPFQLTVWKALSEIPYGSTCSYSDIAEHIEKQAAVRAVGAAIGANPLLMVVPCHRVIGKSGQLTGYRGGLDMKKELMMMESGGVTAQFN</sequence>
<protein>
    <recommendedName>
        <fullName evidence="3">methylated-DNA--[protein]-cysteine S-methyltransferase</fullName>
        <ecNumber evidence="3">2.1.1.63</ecNumber>
    </recommendedName>
</protein>
<dbReference type="InterPro" id="IPR014048">
    <property type="entry name" value="MethylDNA_cys_MeTrfase_DNA-bd"/>
</dbReference>
<dbReference type="EMBL" id="CP065647">
    <property type="protein sequence ID" value="QPR74828.1"/>
    <property type="molecule type" value="Genomic_DNA"/>
</dbReference>
<evidence type="ECO:0000259" key="9">
    <source>
        <dbReference type="Pfam" id="PF01035"/>
    </source>
</evidence>
<evidence type="ECO:0000259" key="10">
    <source>
        <dbReference type="Pfam" id="PF02870"/>
    </source>
</evidence>
<evidence type="ECO:0000313" key="11">
    <source>
        <dbReference type="EMBL" id="QPR74828.1"/>
    </source>
</evidence>
<keyword evidence="5" id="KW-0808">Transferase</keyword>
<keyword evidence="7" id="KW-0234">DNA repair</keyword>
<dbReference type="RefSeq" id="WP_017474357.1">
    <property type="nucleotide sequence ID" value="NZ_CP032538.1"/>
</dbReference>
<keyword evidence="6" id="KW-0227">DNA damage</keyword>
<dbReference type="NCBIfam" id="TIGR00589">
    <property type="entry name" value="ogt"/>
    <property type="match status" value="1"/>
</dbReference>
<dbReference type="GO" id="GO:0003908">
    <property type="term" value="F:methylated-DNA-[protein]-cysteine S-methyltransferase activity"/>
    <property type="evidence" value="ECO:0007669"/>
    <property type="project" value="UniProtKB-EC"/>
</dbReference>
<dbReference type="Gene3D" id="1.10.10.10">
    <property type="entry name" value="Winged helix-like DNA-binding domain superfamily/Winged helix DNA-binding domain"/>
    <property type="match status" value="1"/>
</dbReference>